<evidence type="ECO:0000256" key="10">
    <source>
        <dbReference type="ARBA" id="ARBA00023014"/>
    </source>
</evidence>
<keyword evidence="12" id="KW-0472">Membrane</keyword>
<dbReference type="AlphaFoldDB" id="A0A9D2WQU4"/>
<evidence type="ECO:0000256" key="6">
    <source>
        <dbReference type="ARBA" id="ARBA00022723"/>
    </source>
</evidence>
<dbReference type="Gene3D" id="3.10.20.740">
    <property type="match status" value="1"/>
</dbReference>
<keyword evidence="17" id="KW-0560">Oxidoreductase</keyword>
<feature type="domain" description="2Fe-2S ferredoxin-type" evidence="14">
    <location>
        <begin position="28"/>
        <end position="108"/>
    </location>
</feature>
<evidence type="ECO:0000313" key="17">
    <source>
        <dbReference type="EMBL" id="KAF1085890.1"/>
    </source>
</evidence>
<dbReference type="PANTHER" id="PTHR11615">
    <property type="entry name" value="NITRATE, FORMATE, IRON DEHYDROGENASE"/>
    <property type="match status" value="1"/>
</dbReference>
<dbReference type="RefSeq" id="WP_161821053.1">
    <property type="nucleotide sequence ID" value="NZ_LSRS01000002.1"/>
</dbReference>
<keyword evidence="18" id="KW-1185">Reference proteome</keyword>
<dbReference type="Gene3D" id="3.40.950.10">
    <property type="entry name" value="Fe-only Hydrogenase (Larger Subunit), Chain L, domain 3"/>
    <property type="match status" value="1"/>
</dbReference>
<comment type="cofactor">
    <cofactor evidence="13">
        <name>[2Fe-2S] cluster</name>
        <dbReference type="ChEBI" id="CHEBI:190135"/>
    </cofactor>
</comment>
<dbReference type="EC" id="1.12.1.3" evidence="17"/>
<dbReference type="InterPro" id="IPR017900">
    <property type="entry name" value="4Fe4S_Fe_S_CS"/>
</dbReference>
<proteinExistence type="inferred from homology"/>
<evidence type="ECO:0000259" key="15">
    <source>
        <dbReference type="PROSITE" id="PS51379"/>
    </source>
</evidence>
<dbReference type="GO" id="GO:0051539">
    <property type="term" value="F:4 iron, 4 sulfur cluster binding"/>
    <property type="evidence" value="ECO:0007669"/>
    <property type="project" value="UniProtKB-KW"/>
</dbReference>
<dbReference type="NCBIfam" id="NF040763">
    <property type="entry name" value="FeFe_hydrog_A6"/>
    <property type="match status" value="1"/>
</dbReference>
<comment type="cofactor">
    <cofactor evidence="1">
        <name>[4Fe-4S] cluster</name>
        <dbReference type="ChEBI" id="CHEBI:49883"/>
    </cofactor>
</comment>
<keyword evidence="8" id="KW-1278">Translocase</keyword>
<dbReference type="Pfam" id="PF02256">
    <property type="entry name" value="Fe_hyd_SSU"/>
    <property type="match status" value="1"/>
</dbReference>
<dbReference type="SMART" id="SM00902">
    <property type="entry name" value="Fe_hyd_SSU"/>
    <property type="match status" value="1"/>
</dbReference>
<dbReference type="NCBIfam" id="TIGR02512">
    <property type="entry name" value="FeFe_hydrog_A"/>
    <property type="match status" value="1"/>
</dbReference>
<evidence type="ECO:0000256" key="3">
    <source>
        <dbReference type="ARBA" id="ARBA00005404"/>
    </source>
</evidence>
<dbReference type="Pfam" id="PF02906">
    <property type="entry name" value="Fe_hyd_lg_C"/>
    <property type="match status" value="1"/>
</dbReference>
<dbReference type="PROSITE" id="PS00198">
    <property type="entry name" value="4FE4S_FER_1"/>
    <property type="match status" value="1"/>
</dbReference>
<keyword evidence="10" id="KW-0411">Iron-sulfur</keyword>
<gene>
    <name evidence="17" type="primary">hndD_1</name>
    <name evidence="17" type="ORF">SPSYN_00620</name>
</gene>
<dbReference type="OrthoDB" id="9805142at2"/>
<dbReference type="InterPro" id="IPR003149">
    <property type="entry name" value="Fe_hydrogenase_ssu"/>
</dbReference>
<dbReference type="PROSITE" id="PS51085">
    <property type="entry name" value="2FE2S_FER_2"/>
    <property type="match status" value="1"/>
</dbReference>
<evidence type="ECO:0000256" key="8">
    <source>
        <dbReference type="ARBA" id="ARBA00022967"/>
    </source>
</evidence>
<accession>A0A9D2WQU4</accession>
<dbReference type="InterPro" id="IPR004108">
    <property type="entry name" value="Fe_hydrogenase_lsu_C"/>
</dbReference>
<dbReference type="SUPFAM" id="SSF54862">
    <property type="entry name" value="4Fe-4S ferredoxins"/>
    <property type="match status" value="1"/>
</dbReference>
<dbReference type="SUPFAM" id="SSF54292">
    <property type="entry name" value="2Fe-2S ferredoxin-like"/>
    <property type="match status" value="1"/>
</dbReference>
<keyword evidence="6" id="KW-0479">Metal-binding</keyword>
<keyword evidence="7" id="KW-0677">Repeat</keyword>
<sequence>MPIVPEFTPTPEIKKPGNLFEHDEIKMKTVKLTIDGREVKAPEGTSILEASRSVGIEIPSLCYLKGINEIGSCRVCLVEVEIKGVRTLQASCVYPVFEGLTVYTNSPRARRVRRTMVELLLSDHHRECTTCVRNLNCELQNVADDLGIRNIKYTGEMNDIPIFNDNPFIIRDYNKCIKCRRCEAICSKVQEVNVYSGLGRGFEMKVAPAFMQDLSKVACITCGQCVIACPTGSLVEKECIESVWEALEDKDKYVVVQTAPSIQVTLGESFGYPVGTIVTGKLVAALRRLGFDQVFATDFSADLTIMEEANELLERLDGHGKLPLLSSCSPGWVKFCEHFYPEFIENLSSCKSPHEMFGALTKTYFAEKQGLDPEKIVVVAIMPCTAKKFEAARPEFGTKHYKDVDWVLTTRELARMIRQAGIKFHDLPDEDYDTPLGIASGAGAIFGSTGGVIEAAVRTAYYLTTGKEMDLLDYYEFRGISGLKEMEVELKGQTIKVAIAHGTGNARRLLDRLRAGEKFHYAEIMACPGGCVGGGGQPIFGTRDHKEISLNYRHNRADALDRIDYSKELRRAHENPSVKKLYEEYLGHPLSDRARELLHTYYTPRGKLPGFELENLYGESSKYLH</sequence>
<feature type="domain" description="4Fe-4S ferredoxin-type" evidence="15">
    <location>
        <begin position="208"/>
        <end position="239"/>
    </location>
</feature>
<evidence type="ECO:0000256" key="4">
    <source>
        <dbReference type="ARBA" id="ARBA00022485"/>
    </source>
</evidence>
<dbReference type="InterPro" id="IPR036010">
    <property type="entry name" value="2Fe-2S_ferredoxin-like_sf"/>
</dbReference>
<keyword evidence="11" id="KW-0520">NAD</keyword>
<dbReference type="PROSITE" id="PS51839">
    <property type="entry name" value="4FE4S_HC3"/>
    <property type="match status" value="1"/>
</dbReference>
<keyword evidence="4" id="KW-0004">4Fe-4S</keyword>
<dbReference type="Gene3D" id="3.30.70.20">
    <property type="match status" value="1"/>
</dbReference>
<comment type="similarity">
    <text evidence="3">Belongs to the complex I 75 kDa subunit family.</text>
</comment>
<evidence type="ECO:0000256" key="9">
    <source>
        <dbReference type="ARBA" id="ARBA00023004"/>
    </source>
</evidence>
<dbReference type="GO" id="GO:0016020">
    <property type="term" value="C:membrane"/>
    <property type="evidence" value="ECO:0007669"/>
    <property type="project" value="UniProtKB-SubCell"/>
</dbReference>
<dbReference type="PROSITE" id="PS00641">
    <property type="entry name" value="COMPLEX1_75K_1"/>
    <property type="match status" value="1"/>
</dbReference>
<evidence type="ECO:0000256" key="5">
    <source>
        <dbReference type="ARBA" id="ARBA00022714"/>
    </source>
</evidence>
<dbReference type="GO" id="GO:0042773">
    <property type="term" value="P:ATP synthesis coupled electron transport"/>
    <property type="evidence" value="ECO:0007669"/>
    <property type="project" value="InterPro"/>
</dbReference>
<dbReference type="Gene3D" id="4.10.260.20">
    <property type="entry name" value="Iron hydrogenase, small subunit"/>
    <property type="match status" value="1"/>
</dbReference>
<dbReference type="PROSITE" id="PS51379">
    <property type="entry name" value="4FE4S_FER_2"/>
    <property type="match status" value="2"/>
</dbReference>
<feature type="domain" description="4Fe-4S His(Cys)3-ligated-type" evidence="16">
    <location>
        <begin position="108"/>
        <end position="147"/>
    </location>
</feature>
<comment type="caution">
    <text evidence="17">The sequence shown here is derived from an EMBL/GenBank/DDBJ whole genome shotgun (WGS) entry which is preliminary data.</text>
</comment>
<dbReference type="InterPro" id="IPR017896">
    <property type="entry name" value="4Fe4S_Fe-S-bd"/>
</dbReference>
<keyword evidence="5" id="KW-0001">2Fe-2S</keyword>
<dbReference type="Proteomes" id="UP000798488">
    <property type="component" value="Unassembled WGS sequence"/>
</dbReference>
<dbReference type="FunFam" id="3.10.20.740:FF:000004">
    <property type="entry name" value="NADH-quinone oxidoreductase"/>
    <property type="match status" value="1"/>
</dbReference>
<dbReference type="Pfam" id="PF13510">
    <property type="entry name" value="Fer2_4"/>
    <property type="match status" value="1"/>
</dbReference>
<evidence type="ECO:0000256" key="2">
    <source>
        <dbReference type="ARBA" id="ARBA00004370"/>
    </source>
</evidence>
<dbReference type="Gene3D" id="3.40.50.1780">
    <property type="match status" value="1"/>
</dbReference>
<dbReference type="InterPro" id="IPR050340">
    <property type="entry name" value="Cytosolic_Fe-S_CAF"/>
</dbReference>
<reference evidence="17" key="1">
    <citation type="submission" date="2016-02" db="EMBL/GenBank/DDBJ databases">
        <title>Draft Genome Sequence of Sporotomaculum syntrophicum Strain FB, a Syntrophic Benzoate Degrader.</title>
        <authorList>
            <person name="Nobu M.K."/>
            <person name="Narihiro T."/>
            <person name="Qiu Y.-L."/>
            <person name="Ohashi A."/>
            <person name="Liu W.-T."/>
            <person name="Yuji S."/>
        </authorList>
    </citation>
    <scope>NUCLEOTIDE SEQUENCE</scope>
    <source>
        <strain evidence="17">FB</strain>
    </source>
</reference>
<evidence type="ECO:0000256" key="7">
    <source>
        <dbReference type="ARBA" id="ARBA00022737"/>
    </source>
</evidence>
<dbReference type="InterPro" id="IPR049830">
    <property type="entry name" value="HndD"/>
</dbReference>
<dbReference type="Pfam" id="PF10588">
    <property type="entry name" value="NADH-G_4Fe-4S_3"/>
    <property type="match status" value="1"/>
</dbReference>
<dbReference type="GO" id="GO:0008901">
    <property type="term" value="F:ferredoxin hydrogenase activity"/>
    <property type="evidence" value="ECO:0007669"/>
    <property type="project" value="InterPro"/>
</dbReference>
<dbReference type="InterPro" id="IPR000283">
    <property type="entry name" value="NADH_UbQ_OxRdtase_75kDa_su_CS"/>
</dbReference>
<dbReference type="GO" id="GO:0008137">
    <property type="term" value="F:NADH dehydrogenase (ubiquinone) activity"/>
    <property type="evidence" value="ECO:0007669"/>
    <property type="project" value="InterPro"/>
</dbReference>
<keyword evidence="9" id="KW-0408">Iron</keyword>
<evidence type="ECO:0000256" key="12">
    <source>
        <dbReference type="ARBA" id="ARBA00023136"/>
    </source>
</evidence>
<comment type="subcellular location">
    <subcellularLocation>
        <location evidence="2">Membrane</location>
    </subcellularLocation>
</comment>
<protein>
    <submittedName>
        <fullName evidence="17">NADP-reducing hydrogenase subunit HndC</fullName>
        <ecNumber evidence="17">1.12.1.3</ecNumber>
    </submittedName>
</protein>
<evidence type="ECO:0000256" key="13">
    <source>
        <dbReference type="ARBA" id="ARBA00034078"/>
    </source>
</evidence>
<dbReference type="EMBL" id="LSRS01000002">
    <property type="protein sequence ID" value="KAF1085890.1"/>
    <property type="molecule type" value="Genomic_DNA"/>
</dbReference>
<evidence type="ECO:0000259" key="16">
    <source>
        <dbReference type="PROSITE" id="PS51839"/>
    </source>
</evidence>
<dbReference type="GO" id="GO:0050583">
    <property type="term" value="F:hydrogen dehydrogenase (NADP+) activity"/>
    <property type="evidence" value="ECO:0007669"/>
    <property type="project" value="UniProtKB-EC"/>
</dbReference>
<dbReference type="InterPro" id="IPR019574">
    <property type="entry name" value="NADH_UbQ_OxRdtase_Gsu_4Fe4S-bd"/>
</dbReference>
<organism evidence="17 18">
    <name type="scientific">Sporotomaculum syntrophicum</name>
    <dbReference type="NCBI Taxonomy" id="182264"/>
    <lineage>
        <taxon>Bacteria</taxon>
        <taxon>Bacillati</taxon>
        <taxon>Bacillota</taxon>
        <taxon>Clostridia</taxon>
        <taxon>Eubacteriales</taxon>
        <taxon>Desulfallaceae</taxon>
        <taxon>Sporotomaculum</taxon>
    </lineage>
</organism>
<dbReference type="GO" id="GO:0005506">
    <property type="term" value="F:iron ion binding"/>
    <property type="evidence" value="ECO:0007669"/>
    <property type="project" value="InterPro"/>
</dbReference>
<dbReference type="SUPFAM" id="SSF53920">
    <property type="entry name" value="Fe-only hydrogenase"/>
    <property type="match status" value="1"/>
</dbReference>
<dbReference type="Pfam" id="PF13187">
    <property type="entry name" value="Fer4_9"/>
    <property type="match status" value="1"/>
</dbReference>
<name>A0A9D2WQU4_9FIRM</name>
<dbReference type="InterPro" id="IPR009016">
    <property type="entry name" value="Fe_hydrogenase"/>
</dbReference>
<dbReference type="SMART" id="SM00929">
    <property type="entry name" value="NADH-G_4Fe-4S_3"/>
    <property type="match status" value="1"/>
</dbReference>
<evidence type="ECO:0000313" key="18">
    <source>
        <dbReference type="Proteomes" id="UP000798488"/>
    </source>
</evidence>
<evidence type="ECO:0000256" key="11">
    <source>
        <dbReference type="ARBA" id="ARBA00023027"/>
    </source>
</evidence>
<dbReference type="InterPro" id="IPR036991">
    <property type="entry name" value="Fe_hydrogenase_ssu_sf"/>
</dbReference>
<evidence type="ECO:0000256" key="1">
    <source>
        <dbReference type="ARBA" id="ARBA00001966"/>
    </source>
</evidence>
<dbReference type="CDD" id="cd00207">
    <property type="entry name" value="fer2"/>
    <property type="match status" value="1"/>
</dbReference>
<feature type="domain" description="4Fe-4S ferredoxin-type" evidence="15">
    <location>
        <begin position="167"/>
        <end position="197"/>
    </location>
</feature>
<dbReference type="FunFam" id="3.30.70.20:FF:000035">
    <property type="entry name" value="Iron hydrogenase 1"/>
    <property type="match status" value="1"/>
</dbReference>
<dbReference type="InterPro" id="IPR001041">
    <property type="entry name" value="2Fe-2S_ferredoxin-type"/>
</dbReference>
<dbReference type="GO" id="GO:0051537">
    <property type="term" value="F:2 iron, 2 sulfur cluster binding"/>
    <property type="evidence" value="ECO:0007669"/>
    <property type="project" value="UniProtKB-KW"/>
</dbReference>
<evidence type="ECO:0000259" key="14">
    <source>
        <dbReference type="PROSITE" id="PS51085"/>
    </source>
</evidence>
<dbReference type="InterPro" id="IPR013352">
    <property type="entry name" value="Fe_hydrogenase_subset"/>
</dbReference>